<feature type="signal peptide" evidence="1">
    <location>
        <begin position="1"/>
        <end position="28"/>
    </location>
</feature>
<name>A0A3S0Q1N3_9GAMM</name>
<evidence type="ECO:0000256" key="1">
    <source>
        <dbReference type="SAM" id="SignalP"/>
    </source>
</evidence>
<gene>
    <name evidence="2" type="ORF">EKH80_23265</name>
</gene>
<comment type="caution">
    <text evidence="2">The sequence shown here is derived from an EMBL/GenBank/DDBJ whole genome shotgun (WGS) entry which is preliminary data.</text>
</comment>
<evidence type="ECO:0000313" key="2">
    <source>
        <dbReference type="EMBL" id="RUL68720.1"/>
    </source>
</evidence>
<protein>
    <submittedName>
        <fullName evidence="2">Uncharacterized protein</fullName>
    </submittedName>
</protein>
<dbReference type="OrthoDB" id="6001268at2"/>
<keyword evidence="3" id="KW-1185">Reference proteome</keyword>
<organism evidence="2 3">
    <name type="scientific">Dyella choica</name>
    <dbReference type="NCBI Taxonomy" id="1927959"/>
    <lineage>
        <taxon>Bacteria</taxon>
        <taxon>Pseudomonadati</taxon>
        <taxon>Pseudomonadota</taxon>
        <taxon>Gammaproteobacteria</taxon>
        <taxon>Lysobacterales</taxon>
        <taxon>Rhodanobacteraceae</taxon>
        <taxon>Dyella</taxon>
    </lineage>
</organism>
<dbReference type="EMBL" id="RYYV01000044">
    <property type="protein sequence ID" value="RUL68720.1"/>
    <property type="molecule type" value="Genomic_DNA"/>
</dbReference>
<dbReference type="Proteomes" id="UP000274358">
    <property type="component" value="Unassembled WGS sequence"/>
</dbReference>
<sequence>MSTTNGSGIKMAVMAGVMALCVALPVFGQTAAPATGLGQAWPNAADVSASPNWHVYVFRLNGIEYIQINDRNGIVHAAIATAGGTSIVLPMGTDAQHVTTDETDAASKPASAQTIYKDAATSIAATQSHGMTRFEVTLLCQDPYNCGAGIQ</sequence>
<keyword evidence="1" id="KW-0732">Signal</keyword>
<dbReference type="AlphaFoldDB" id="A0A3S0Q1N3"/>
<feature type="chain" id="PRO_5018635546" evidence="1">
    <location>
        <begin position="29"/>
        <end position="151"/>
    </location>
</feature>
<accession>A0A3S0Q1N3</accession>
<proteinExistence type="predicted"/>
<evidence type="ECO:0000313" key="3">
    <source>
        <dbReference type="Proteomes" id="UP000274358"/>
    </source>
</evidence>
<reference evidence="2 3" key="1">
    <citation type="submission" date="2018-12" db="EMBL/GenBank/DDBJ databases">
        <title>Dyella dinghuensis sp. nov. DHOA06 and Dyella choica sp. nov. 4M-K27, isolated from forest soil.</title>
        <authorList>
            <person name="Qiu L.-H."/>
            <person name="Gao Z.-H."/>
        </authorList>
    </citation>
    <scope>NUCLEOTIDE SEQUENCE [LARGE SCALE GENOMIC DNA]</scope>
    <source>
        <strain evidence="2 3">4M-K27</strain>
    </source>
</reference>
<dbReference type="RefSeq" id="WP_126687192.1">
    <property type="nucleotide sequence ID" value="NZ_RYYV01000044.1"/>
</dbReference>